<dbReference type="WBParaSite" id="SBAD_0001086301-mRNA-1">
    <property type="protein sequence ID" value="SBAD_0001086301-mRNA-1"/>
    <property type="gene ID" value="SBAD_0001086301"/>
</dbReference>
<evidence type="ECO:0000313" key="6">
    <source>
        <dbReference type="WBParaSite" id="SBAD_0001086301-mRNA-1"/>
    </source>
</evidence>
<dbReference type="InterPro" id="IPR052121">
    <property type="entry name" value="F-box_SCF_Substrate_Recog"/>
</dbReference>
<dbReference type="SMART" id="SM00256">
    <property type="entry name" value="FBOX"/>
    <property type="match status" value="1"/>
</dbReference>
<dbReference type="Pfam" id="PF12937">
    <property type="entry name" value="F-box-like"/>
    <property type="match status" value="1"/>
</dbReference>
<dbReference type="Proteomes" id="UP000270296">
    <property type="component" value="Unassembled WGS sequence"/>
</dbReference>
<keyword evidence="2" id="KW-0833">Ubl conjugation pathway</keyword>
<evidence type="ECO:0000256" key="1">
    <source>
        <dbReference type="ARBA" id="ARBA00004906"/>
    </source>
</evidence>
<dbReference type="InterPro" id="IPR036047">
    <property type="entry name" value="F-box-like_dom_sf"/>
</dbReference>
<dbReference type="Gene3D" id="1.20.1280.50">
    <property type="match status" value="1"/>
</dbReference>
<dbReference type="Gene3D" id="3.80.10.10">
    <property type="entry name" value="Ribonuclease Inhibitor"/>
    <property type="match status" value="1"/>
</dbReference>
<dbReference type="EMBL" id="UZAM01014167">
    <property type="protein sequence ID" value="VDP32343.1"/>
    <property type="molecule type" value="Genomic_DNA"/>
</dbReference>
<evidence type="ECO:0000259" key="3">
    <source>
        <dbReference type="PROSITE" id="PS50181"/>
    </source>
</evidence>
<organism evidence="6">
    <name type="scientific">Soboliphyme baturini</name>
    <dbReference type="NCBI Taxonomy" id="241478"/>
    <lineage>
        <taxon>Eukaryota</taxon>
        <taxon>Metazoa</taxon>
        <taxon>Ecdysozoa</taxon>
        <taxon>Nematoda</taxon>
        <taxon>Enoplea</taxon>
        <taxon>Dorylaimia</taxon>
        <taxon>Dioctophymatida</taxon>
        <taxon>Dioctophymatoidea</taxon>
        <taxon>Soboliphymatidae</taxon>
        <taxon>Soboliphyme</taxon>
    </lineage>
</organism>
<dbReference type="InterPro" id="IPR001810">
    <property type="entry name" value="F-box_dom"/>
</dbReference>
<dbReference type="InterPro" id="IPR032675">
    <property type="entry name" value="LRR_dom_sf"/>
</dbReference>
<dbReference type="GO" id="GO:0005737">
    <property type="term" value="C:cytoplasm"/>
    <property type="evidence" value="ECO:0007669"/>
    <property type="project" value="TreeGrafter"/>
</dbReference>
<reference evidence="4 5" key="2">
    <citation type="submission" date="2018-11" db="EMBL/GenBank/DDBJ databases">
        <authorList>
            <consortium name="Pathogen Informatics"/>
        </authorList>
    </citation>
    <scope>NUCLEOTIDE SEQUENCE [LARGE SCALE GENOMIC DNA]</scope>
</reference>
<dbReference type="PROSITE" id="PS50181">
    <property type="entry name" value="FBOX"/>
    <property type="match status" value="1"/>
</dbReference>
<accession>A0A183J3P9</accession>
<dbReference type="SUPFAM" id="SSF81383">
    <property type="entry name" value="F-box domain"/>
    <property type="match status" value="1"/>
</dbReference>
<proteinExistence type="predicted"/>
<feature type="domain" description="F-box" evidence="3">
    <location>
        <begin position="13"/>
        <end position="59"/>
    </location>
</feature>
<dbReference type="AlphaFoldDB" id="A0A183J3P9"/>
<dbReference type="CDD" id="cd22115">
    <property type="entry name" value="F-box_FBXL2-like"/>
    <property type="match status" value="1"/>
</dbReference>
<comment type="pathway">
    <text evidence="1">Protein modification; protein ubiquitination.</text>
</comment>
<dbReference type="OrthoDB" id="550575at2759"/>
<evidence type="ECO:0000313" key="4">
    <source>
        <dbReference type="EMBL" id="VDP32343.1"/>
    </source>
</evidence>
<protein>
    <submittedName>
        <fullName evidence="6">F-box domain-containing protein</fullName>
    </submittedName>
</protein>
<keyword evidence="5" id="KW-1185">Reference proteome</keyword>
<dbReference type="PANTHER" id="PTHR46550">
    <property type="entry name" value="F-BOX ONLY PROTEIN 3"/>
    <property type="match status" value="1"/>
</dbReference>
<dbReference type="PANTHER" id="PTHR46550:SF1">
    <property type="entry name" value="F-BOX PROTEIN 3"/>
    <property type="match status" value="1"/>
</dbReference>
<sequence length="130" mass="14823">MIALGGLSTSCENLINRKLPKELLLKIFSHLDVLSLCRCAQVCRAWNLLALDGSNWQRVDLFQFQKDIKACVVENLAKRFGSFLKVLCLRGCEGVQDAAIETFARNCSFIEELNLEKCKRLTDRFDTLCY</sequence>
<gene>
    <name evidence="4" type="ORF">SBAD_LOCUS10497</name>
</gene>
<name>A0A183J3P9_9BILA</name>
<evidence type="ECO:0000313" key="5">
    <source>
        <dbReference type="Proteomes" id="UP000270296"/>
    </source>
</evidence>
<evidence type="ECO:0000256" key="2">
    <source>
        <dbReference type="ARBA" id="ARBA00022786"/>
    </source>
</evidence>
<reference evidence="6" key="1">
    <citation type="submission" date="2016-06" db="UniProtKB">
        <authorList>
            <consortium name="WormBaseParasite"/>
        </authorList>
    </citation>
    <scope>IDENTIFICATION</scope>
</reference>